<evidence type="ECO:0000313" key="2">
    <source>
        <dbReference type="Proteomes" id="UP001556118"/>
    </source>
</evidence>
<sequence>MSSESEATKQLRGKGRGSSFSVLDRAVWSRLWEVPATNRLNLVSAFIVLLAGTGADHRLTKWSAKACEDYVGMGKPRAQLAIGELIDAGLIERTEGSTRLRPQYLLKHLPDDADPIFLPNQLVTGLSGETPVLRRVRETGDPLLLRMLIDMYGLIQLDATFSLPLSQLREAPREPSRKVAELGANAVWALPSDHSMKAKGDWVRPHYNEGPTAEASWANFWDRVSLLKKIGALIFEPWVFDGDGEDAEPMFPINVVSFYAPNYHPDEEAELTSAIIEVSEIMLSEQAYALERYSECLLLPLPLHHRSPAIQGVAKMRVEADTPGRRMTFAQRKKRLRQYAQAIEKLKATVVEGAFDAPLRLSFGEEAA</sequence>
<gene>
    <name evidence="1" type="ORF">ABUH87_00340</name>
</gene>
<proteinExistence type="predicted"/>
<dbReference type="RefSeq" id="WP_367767757.1">
    <property type="nucleotide sequence ID" value="NZ_JBFNXR010000012.1"/>
</dbReference>
<comment type="caution">
    <text evidence="1">The sequence shown here is derived from an EMBL/GenBank/DDBJ whole genome shotgun (WGS) entry which is preliminary data.</text>
</comment>
<organism evidence="1 2">
    <name type="scientific">Novosphingobium rhizovicinum</name>
    <dbReference type="NCBI Taxonomy" id="3228928"/>
    <lineage>
        <taxon>Bacteria</taxon>
        <taxon>Pseudomonadati</taxon>
        <taxon>Pseudomonadota</taxon>
        <taxon>Alphaproteobacteria</taxon>
        <taxon>Sphingomonadales</taxon>
        <taxon>Sphingomonadaceae</taxon>
        <taxon>Novosphingobium</taxon>
    </lineage>
</organism>
<protein>
    <submittedName>
        <fullName evidence="1">Uncharacterized protein</fullName>
    </submittedName>
</protein>
<dbReference type="EMBL" id="JBFNXR010000012">
    <property type="protein sequence ID" value="MEW9853642.1"/>
    <property type="molecule type" value="Genomic_DNA"/>
</dbReference>
<dbReference type="Proteomes" id="UP001556118">
    <property type="component" value="Unassembled WGS sequence"/>
</dbReference>
<accession>A0ABV3R727</accession>
<name>A0ABV3R727_9SPHN</name>
<reference evidence="1 2" key="1">
    <citation type="submission" date="2024-06" db="EMBL/GenBank/DDBJ databases">
        <title>Novosphingobium rhizovicinus M1R2S20.</title>
        <authorList>
            <person name="Sun J.-Q."/>
        </authorList>
    </citation>
    <scope>NUCLEOTIDE SEQUENCE [LARGE SCALE GENOMIC DNA]</scope>
    <source>
        <strain evidence="1 2">M1R2S20</strain>
    </source>
</reference>
<keyword evidence="2" id="KW-1185">Reference proteome</keyword>
<evidence type="ECO:0000313" key="1">
    <source>
        <dbReference type="EMBL" id="MEW9853642.1"/>
    </source>
</evidence>